<keyword evidence="1" id="KW-0240">DNA-directed RNA polymerase</keyword>
<reference evidence="1" key="1">
    <citation type="submission" date="2014-06" db="EMBL/GenBank/DDBJ databases">
        <authorList>
            <person name="Ju J."/>
            <person name="Zhang J."/>
        </authorList>
    </citation>
    <scope>NUCLEOTIDE SEQUENCE</scope>
    <source>
        <strain evidence="1">SscI8</strain>
    </source>
</reference>
<dbReference type="EMBL" id="LK056667">
    <property type="protein sequence ID" value="CDR87618.1"/>
    <property type="molecule type" value="Genomic_DNA"/>
</dbReference>
<dbReference type="GO" id="GO:0000428">
    <property type="term" value="C:DNA-directed RNA polymerase complex"/>
    <property type="evidence" value="ECO:0007669"/>
    <property type="project" value="UniProtKB-KW"/>
</dbReference>
<name>A0A140KMW5_9BASI</name>
<keyword evidence="1" id="KW-0804">Transcription</keyword>
<protein>
    <submittedName>
        <fullName evidence="1">Related to RPA12-13.7 kD subunit of DNA-directed RNA polymerase I</fullName>
    </submittedName>
</protein>
<evidence type="ECO:0000313" key="1">
    <source>
        <dbReference type="EMBL" id="CDR87618.1"/>
    </source>
</evidence>
<organism evidence="1">
    <name type="scientific">Sporisorium scitamineum</name>
    <dbReference type="NCBI Taxonomy" id="49012"/>
    <lineage>
        <taxon>Eukaryota</taxon>
        <taxon>Fungi</taxon>
        <taxon>Dikarya</taxon>
        <taxon>Basidiomycota</taxon>
        <taxon>Ustilaginomycotina</taxon>
        <taxon>Ustilaginomycetes</taxon>
        <taxon>Ustilaginales</taxon>
        <taxon>Ustilaginaceae</taxon>
        <taxon>Sporisorium</taxon>
    </lineage>
</organism>
<gene>
    <name evidence="1" type="ORF">SPSC_03456</name>
</gene>
<dbReference type="AlphaFoldDB" id="A0A140KMW5"/>
<sequence>MLKTNSSNTTTLCSHLASRPTWTTMPLWQQLQLRSSTTRSLAPDLLGISGSQRKSWTTRYSSSSCFVSWSSSSSALTPPPFVVACGLCESSRFFSRQANVMARLFGFGRFSLGDEKKIVQCDSASVVVRSRNPSLPSASSQSAQIISNVQAMQSESQFQNAHLSDKVSTRSSKTKLTRYTTSLNLYCTVSCKQAVQMKQANVATATPIKARQHKNQRCIGHN</sequence>
<accession>A0A140KMW5</accession>
<proteinExistence type="predicted"/>